<sequence>MYMSLMTMDCRTAVTCGVYDAHQALWRAFGDHPDRTRDFIYRQTGESEFLAVSARQPDDADGVWSIRTKEYEPKLHAGDRLYFALRVNPVRKTRDANGRQIRHDVVQDARKKLEEQGVSQNEWPTRTALAQQTGFEWLAARQERLGLEVEEHGFLVDGYTRESFVKSKAGRRVYVTVLDMKGFAIVTDPDLLLHALMHGIGPAKAYGCGLLTVKRAA</sequence>
<protein>
    <submittedName>
        <fullName evidence="1">Type I-E CRISPR-associated protein Cas6/Cse3/CasE</fullName>
    </submittedName>
</protein>
<dbReference type="RefSeq" id="WP_171266576.1">
    <property type="nucleotide sequence ID" value="NZ_CP039543.1"/>
</dbReference>
<name>A0ABX6NEJ7_9BACT</name>
<accession>A0ABX6NEJ7</accession>
<evidence type="ECO:0000313" key="2">
    <source>
        <dbReference type="Proteomes" id="UP000503251"/>
    </source>
</evidence>
<organism evidence="1 2">
    <name type="scientific">Oceanidesulfovibrio marinus</name>
    <dbReference type="NCBI Taxonomy" id="370038"/>
    <lineage>
        <taxon>Bacteria</taxon>
        <taxon>Pseudomonadati</taxon>
        <taxon>Thermodesulfobacteriota</taxon>
        <taxon>Desulfovibrionia</taxon>
        <taxon>Desulfovibrionales</taxon>
        <taxon>Desulfovibrionaceae</taxon>
        <taxon>Oceanidesulfovibrio</taxon>
    </lineage>
</organism>
<dbReference type="EMBL" id="CP039543">
    <property type="protein sequence ID" value="QJT08020.1"/>
    <property type="molecule type" value="Genomic_DNA"/>
</dbReference>
<dbReference type="SUPFAM" id="SSF117987">
    <property type="entry name" value="CRISPR-associated protein"/>
    <property type="match status" value="2"/>
</dbReference>
<dbReference type="InterPro" id="IPR010179">
    <property type="entry name" value="CRISPR-assoc_prot_Cse3"/>
</dbReference>
<dbReference type="NCBIfam" id="TIGR01907">
    <property type="entry name" value="casE_Cse3"/>
    <property type="match status" value="1"/>
</dbReference>
<gene>
    <name evidence="1" type="primary">cas6e</name>
    <name evidence="1" type="ORF">E8L03_03345</name>
</gene>
<dbReference type="SMART" id="SM01101">
    <property type="entry name" value="CRISPR_assoc"/>
    <property type="match status" value="1"/>
</dbReference>
<reference evidence="1 2" key="1">
    <citation type="submission" date="2019-04" db="EMBL/GenBank/DDBJ databases">
        <title>Isolation and culture of sulfate reducing bacteria from the cold seep of the South China Sea.</title>
        <authorList>
            <person name="Sun C."/>
            <person name="Liu R."/>
        </authorList>
    </citation>
    <scope>NUCLEOTIDE SEQUENCE [LARGE SCALE GENOMIC DNA]</scope>
    <source>
        <strain evidence="1 2">CS1</strain>
    </source>
</reference>
<dbReference type="Proteomes" id="UP000503251">
    <property type="component" value="Chromosome"/>
</dbReference>
<dbReference type="CDD" id="cd09727">
    <property type="entry name" value="Cas6_I-E"/>
    <property type="match status" value="1"/>
</dbReference>
<evidence type="ECO:0000313" key="1">
    <source>
        <dbReference type="EMBL" id="QJT08020.1"/>
    </source>
</evidence>
<dbReference type="Gene3D" id="3.30.70.1210">
    <property type="entry name" value="Crispr-associated protein, domain 2"/>
    <property type="match status" value="1"/>
</dbReference>
<keyword evidence="2" id="KW-1185">Reference proteome</keyword>
<dbReference type="Pfam" id="PF08798">
    <property type="entry name" value="CRISPR_assoc"/>
    <property type="match status" value="1"/>
</dbReference>
<dbReference type="Gene3D" id="3.30.70.1200">
    <property type="entry name" value="Crispr-associated protein, domain 1"/>
    <property type="match status" value="1"/>
</dbReference>
<proteinExistence type="predicted"/>